<dbReference type="InParanoid" id="A0A0G4FFV5"/>
<evidence type="ECO:0000313" key="3">
    <source>
        <dbReference type="Proteomes" id="UP000041254"/>
    </source>
</evidence>
<sequence>MSWLLAFFIAVFSPARAALQRRAWSAKAEILQSVGISERGTGSKAQFLYECCALPGQQTLEAHVSASASIGSGEVSYLSSMGLSCPNKGLITSLSFERAGGAASDSTYQYSYKCTANEGLSAETLDALQCRELSTPPSDSNLTKAMQQEIKEEVLPLEVGSVENDNTEWVSVKTGSFSKPVVIGGVPDMRGSDEAIVRIRNVQPGSFELRLDEPVPCRDQWHVRTPIDWLVVEAGVHTLDTTLPCGVKMAAGTVSVAGNKKFVEVPFPPDAQFMEVPILLVQVQTYSTGRVFVKQRVKDLSPTAFKIALETQGSDLKDPKNPANFGEEVVGWVAFSHPHNSELDSKPVGATMNGGITPAALTEKPYTIDFGSSIPGAHFFASIVTYNGHHAAQLRVDERGDDGAQIFIQEETCTPLDMVHPKKEKVAWIVIGPLVSNSPSDEVGGWWGALANHHLLCENDEGLSGFQLQTTGQGAEKIFYKYTCCQHLAA</sequence>
<dbReference type="Proteomes" id="UP000041254">
    <property type="component" value="Unassembled WGS sequence"/>
</dbReference>
<dbReference type="AlphaFoldDB" id="A0A0G4FFV5"/>
<dbReference type="EMBL" id="CDMY01000424">
    <property type="protein sequence ID" value="CEM11734.1"/>
    <property type="molecule type" value="Genomic_DNA"/>
</dbReference>
<feature type="signal peptide" evidence="1">
    <location>
        <begin position="1"/>
        <end position="17"/>
    </location>
</feature>
<accession>A0A0G4FFV5</accession>
<keyword evidence="3" id="KW-1185">Reference proteome</keyword>
<dbReference type="PhylomeDB" id="A0A0G4FFV5"/>
<keyword evidence="1" id="KW-0732">Signal</keyword>
<reference evidence="2 3" key="1">
    <citation type="submission" date="2014-11" db="EMBL/GenBank/DDBJ databases">
        <authorList>
            <person name="Zhu J."/>
            <person name="Qi W."/>
            <person name="Song R."/>
        </authorList>
    </citation>
    <scope>NUCLEOTIDE SEQUENCE [LARGE SCALE GENOMIC DNA]</scope>
</reference>
<feature type="chain" id="PRO_5005188742" evidence="1">
    <location>
        <begin position="18"/>
        <end position="490"/>
    </location>
</feature>
<evidence type="ECO:0000256" key="1">
    <source>
        <dbReference type="SAM" id="SignalP"/>
    </source>
</evidence>
<protein>
    <submittedName>
        <fullName evidence="2">Uncharacterized protein</fullName>
    </submittedName>
</protein>
<dbReference type="VEuPathDB" id="CryptoDB:Vbra_15188"/>
<gene>
    <name evidence="2" type="ORF">Vbra_15188</name>
</gene>
<proteinExistence type="predicted"/>
<evidence type="ECO:0000313" key="2">
    <source>
        <dbReference type="EMBL" id="CEM11734.1"/>
    </source>
</evidence>
<organism evidence="2 3">
    <name type="scientific">Vitrella brassicaformis (strain CCMP3155)</name>
    <dbReference type="NCBI Taxonomy" id="1169540"/>
    <lineage>
        <taxon>Eukaryota</taxon>
        <taxon>Sar</taxon>
        <taxon>Alveolata</taxon>
        <taxon>Colpodellida</taxon>
        <taxon>Vitrellaceae</taxon>
        <taxon>Vitrella</taxon>
    </lineage>
</organism>
<name>A0A0G4FFV5_VITBC</name>